<gene>
    <name evidence="2" type="ORF">FPE_LOCUS5747</name>
</gene>
<evidence type="ECO:0000313" key="3">
    <source>
        <dbReference type="Proteomes" id="UP000834106"/>
    </source>
</evidence>
<protein>
    <submittedName>
        <fullName evidence="2">Uncharacterized protein</fullName>
    </submittedName>
</protein>
<reference evidence="2" key="1">
    <citation type="submission" date="2023-05" db="EMBL/GenBank/DDBJ databases">
        <authorList>
            <person name="Huff M."/>
        </authorList>
    </citation>
    <scope>NUCLEOTIDE SEQUENCE</scope>
</reference>
<keyword evidence="3" id="KW-1185">Reference proteome</keyword>
<organism evidence="2 3">
    <name type="scientific">Fraxinus pennsylvanica</name>
    <dbReference type="NCBI Taxonomy" id="56036"/>
    <lineage>
        <taxon>Eukaryota</taxon>
        <taxon>Viridiplantae</taxon>
        <taxon>Streptophyta</taxon>
        <taxon>Embryophyta</taxon>
        <taxon>Tracheophyta</taxon>
        <taxon>Spermatophyta</taxon>
        <taxon>Magnoliopsida</taxon>
        <taxon>eudicotyledons</taxon>
        <taxon>Gunneridae</taxon>
        <taxon>Pentapetalae</taxon>
        <taxon>asterids</taxon>
        <taxon>lamiids</taxon>
        <taxon>Lamiales</taxon>
        <taxon>Oleaceae</taxon>
        <taxon>Oleeae</taxon>
        <taxon>Fraxinus</taxon>
    </lineage>
</organism>
<accession>A0AAD1Z0X0</accession>
<dbReference type="Proteomes" id="UP000834106">
    <property type="component" value="Chromosome 3"/>
</dbReference>
<dbReference type="AlphaFoldDB" id="A0AAD1Z0X0"/>
<evidence type="ECO:0000313" key="2">
    <source>
        <dbReference type="EMBL" id="CAI9758317.1"/>
    </source>
</evidence>
<name>A0AAD1Z0X0_9LAMI</name>
<feature type="region of interest" description="Disordered" evidence="1">
    <location>
        <begin position="1"/>
        <end position="20"/>
    </location>
</feature>
<dbReference type="PANTHER" id="PTHR46284">
    <property type="entry name" value="PROTEIN KINESIN LIGHT CHAIN-RELATED 3"/>
    <property type="match status" value="1"/>
</dbReference>
<dbReference type="EMBL" id="OU503038">
    <property type="protein sequence ID" value="CAI9758317.1"/>
    <property type="molecule type" value="Genomic_DNA"/>
</dbReference>
<sequence>MSSARQYMSFDKKKSPAEKSLLDESSLEYLDLDPFLLKLARDTITSGEGPSKALDYALRASKCFEMCAVKGEPSLDLVTSLHVVPAIDYSLGGLRRRCLFWNEHLKCRGVEG</sequence>
<dbReference type="PANTHER" id="PTHR46284:SF2">
    <property type="entry name" value="PROTEIN KINESIN LIGHT CHAIN-RELATED 1"/>
    <property type="match status" value="1"/>
</dbReference>
<proteinExistence type="predicted"/>
<feature type="compositionally biased region" description="Basic and acidic residues" evidence="1">
    <location>
        <begin position="10"/>
        <end position="20"/>
    </location>
</feature>
<evidence type="ECO:0000256" key="1">
    <source>
        <dbReference type="SAM" id="MobiDB-lite"/>
    </source>
</evidence>